<evidence type="ECO:0000313" key="4">
    <source>
        <dbReference type="Proteomes" id="UP000239494"/>
    </source>
</evidence>
<keyword evidence="4" id="KW-1185">Reference proteome</keyword>
<dbReference type="GO" id="GO:0008774">
    <property type="term" value="F:acetaldehyde dehydrogenase (acetylating) activity"/>
    <property type="evidence" value="ECO:0007669"/>
    <property type="project" value="InterPro"/>
</dbReference>
<dbReference type="GO" id="GO:0005737">
    <property type="term" value="C:cytoplasm"/>
    <property type="evidence" value="ECO:0007669"/>
    <property type="project" value="TreeGrafter"/>
</dbReference>
<dbReference type="InterPro" id="IPR015426">
    <property type="entry name" value="Acetylaldehyde_DH_C"/>
</dbReference>
<dbReference type="EMBL" id="PVTF01000005">
    <property type="protein sequence ID" value="PRY41513.1"/>
    <property type="molecule type" value="Genomic_DNA"/>
</dbReference>
<gene>
    <name evidence="3" type="ORF">CLV43_105271</name>
</gene>
<dbReference type="Gene3D" id="3.40.50.720">
    <property type="entry name" value="NAD(P)-binding Rossmann-like Domain"/>
    <property type="match status" value="1"/>
</dbReference>
<dbReference type="InterPro" id="IPR036663">
    <property type="entry name" value="Fumarylacetoacetase_C_sf"/>
</dbReference>
<comment type="caution">
    <text evidence="3">The sequence shown here is derived from an EMBL/GenBank/DDBJ whole genome shotgun (WGS) entry which is preliminary data.</text>
</comment>
<proteinExistence type="predicted"/>
<dbReference type="InterPro" id="IPR050772">
    <property type="entry name" value="Hydratase-Decarb/MhpD_sf"/>
</dbReference>
<evidence type="ECO:0000259" key="2">
    <source>
        <dbReference type="Pfam" id="PF09290"/>
    </source>
</evidence>
<evidence type="ECO:0000256" key="1">
    <source>
        <dbReference type="SAM" id="MobiDB-lite"/>
    </source>
</evidence>
<dbReference type="RefSeq" id="WP_211304415.1">
    <property type="nucleotide sequence ID" value="NZ_PVTF01000005.1"/>
</dbReference>
<dbReference type="Gene3D" id="3.90.850.10">
    <property type="entry name" value="Fumarylacetoacetase-like, C-terminal domain"/>
    <property type="match status" value="1"/>
</dbReference>
<dbReference type="PANTHER" id="PTHR30143:SF0">
    <property type="entry name" value="2-KETO-4-PENTENOATE HYDRATASE"/>
    <property type="match status" value="1"/>
</dbReference>
<dbReference type="GO" id="GO:0008684">
    <property type="term" value="F:2-oxopent-4-enoate hydratase activity"/>
    <property type="evidence" value="ECO:0007669"/>
    <property type="project" value="TreeGrafter"/>
</dbReference>
<organism evidence="3 4">
    <name type="scientific">Umezawaea tangerina</name>
    <dbReference type="NCBI Taxonomy" id="84725"/>
    <lineage>
        <taxon>Bacteria</taxon>
        <taxon>Bacillati</taxon>
        <taxon>Actinomycetota</taxon>
        <taxon>Actinomycetes</taxon>
        <taxon>Pseudonocardiales</taxon>
        <taxon>Pseudonocardiaceae</taxon>
        <taxon>Umezawaea</taxon>
    </lineage>
</organism>
<reference evidence="3 4" key="1">
    <citation type="submission" date="2018-03" db="EMBL/GenBank/DDBJ databases">
        <title>Genomic Encyclopedia of Archaeal and Bacterial Type Strains, Phase II (KMG-II): from individual species to whole genera.</title>
        <authorList>
            <person name="Goeker M."/>
        </authorList>
    </citation>
    <scope>NUCLEOTIDE SEQUENCE [LARGE SCALE GENOMIC DNA]</scope>
    <source>
        <strain evidence="3 4">DSM 44720</strain>
    </source>
</reference>
<dbReference type="SUPFAM" id="SSF55347">
    <property type="entry name" value="Glyceraldehyde-3-phosphate dehydrogenase-like, C-terminal domain"/>
    <property type="match status" value="1"/>
</dbReference>
<dbReference type="AlphaFoldDB" id="A0A2T0T793"/>
<dbReference type="Pfam" id="PF09290">
    <property type="entry name" value="AcetDehyd-dimer"/>
    <property type="match status" value="1"/>
</dbReference>
<feature type="region of interest" description="Disordered" evidence="1">
    <location>
        <begin position="33"/>
        <end position="54"/>
    </location>
</feature>
<evidence type="ECO:0000313" key="3">
    <source>
        <dbReference type="EMBL" id="PRY41513.1"/>
    </source>
</evidence>
<feature type="domain" description="Acetaldehyde dehydrogenase C-terminal" evidence="2">
    <location>
        <begin position="136"/>
        <end position="217"/>
    </location>
</feature>
<name>A0A2T0T793_9PSEU</name>
<protein>
    <submittedName>
        <fullName evidence="3">Acetaldehyde dehydrogenase-like protein</fullName>
    </submittedName>
</protein>
<sequence length="246" mass="26219">MPLTWLDISAGIPQTHAWQRFATPAGPVAAAGRLERADTTGVARDPVSDLVGSSDIDPAHRVQQVLTGRRPAAGAPAGGRKVGSTSAAVQRQIGVDRRYFGVLFTDVHYDDGQEVPYDRPLRQDPLPQPVFESTSAKAHLVNAPRYAEAGIQAVELFCAILTDADRAAVTASIHDMVAAVQEYVPDYALRAEPRFDWDGNARVAVFLEVEGNGDHLPPCAGNLDIMTAAAARIGELMATAKLEATA</sequence>
<dbReference type="Proteomes" id="UP000239494">
    <property type="component" value="Unassembled WGS sequence"/>
</dbReference>
<accession>A0A2T0T793</accession>
<dbReference type="SUPFAM" id="SSF56529">
    <property type="entry name" value="FAH"/>
    <property type="match status" value="1"/>
</dbReference>
<dbReference type="PANTHER" id="PTHR30143">
    <property type="entry name" value="ACID HYDRATASE"/>
    <property type="match status" value="1"/>
</dbReference>